<dbReference type="STRING" id="760011.Spico_1300"/>
<dbReference type="Pfam" id="PF09335">
    <property type="entry name" value="VTT_dom"/>
    <property type="match status" value="1"/>
</dbReference>
<organism evidence="3 4">
    <name type="scientific">Parasphaerochaeta coccoides (strain ATCC BAA-1237 / DSM 17374 / SPN1)</name>
    <name type="common">Sphaerochaeta coccoides</name>
    <dbReference type="NCBI Taxonomy" id="760011"/>
    <lineage>
        <taxon>Bacteria</taxon>
        <taxon>Pseudomonadati</taxon>
        <taxon>Spirochaetota</taxon>
        <taxon>Spirochaetia</taxon>
        <taxon>Spirochaetales</taxon>
        <taxon>Sphaerochaetaceae</taxon>
        <taxon>Parasphaerochaeta</taxon>
    </lineage>
</organism>
<accession>F4GM33</accession>
<feature type="transmembrane region" description="Helical" evidence="1">
    <location>
        <begin position="92"/>
        <end position="116"/>
    </location>
</feature>
<proteinExistence type="predicted"/>
<dbReference type="OrthoDB" id="370405at2"/>
<keyword evidence="4" id="KW-1185">Reference proteome</keyword>
<keyword evidence="1" id="KW-0812">Transmembrane</keyword>
<evidence type="ECO:0000256" key="1">
    <source>
        <dbReference type="SAM" id="Phobius"/>
    </source>
</evidence>
<gene>
    <name evidence="3" type="ordered locus">Spico_1300</name>
</gene>
<dbReference type="HOGENOM" id="CLU_104634_0_0_12"/>
<dbReference type="InterPro" id="IPR051311">
    <property type="entry name" value="DedA_domain"/>
</dbReference>
<dbReference type="PANTHER" id="PTHR42709:SF11">
    <property type="entry name" value="DEDA FAMILY PROTEIN"/>
    <property type="match status" value="1"/>
</dbReference>
<feature type="transmembrane region" description="Helical" evidence="1">
    <location>
        <begin position="50"/>
        <end position="71"/>
    </location>
</feature>
<feature type="transmembrane region" description="Helical" evidence="1">
    <location>
        <begin position="171"/>
        <end position="194"/>
    </location>
</feature>
<sequence length="231" mass="25933">MGDDQNSEYRNEDTEKPMITSKKEKIAAFFKKFTFDDFISTEGELNWVFIVRRGAVLVLIFILFYLAIMYVTTRHFEQFAHNISTTMGSWGVALVAAIDGMVMAPVSADILFPFIVQSRWTIVRVMMFMGLASAVGGYCGYWIGRLFDKVPFVRRMIDSIPDKVNRLAKRYGAWAVALSGLLPIPFSAICLLAGVLKVPHLSALTAMLTRIPRMGIYYLLFAAGGKLVSFL</sequence>
<feature type="domain" description="VTT" evidence="2">
    <location>
        <begin position="116"/>
        <end position="221"/>
    </location>
</feature>
<dbReference type="PANTHER" id="PTHR42709">
    <property type="entry name" value="ALKALINE PHOSPHATASE LIKE PROTEIN"/>
    <property type="match status" value="1"/>
</dbReference>
<evidence type="ECO:0000259" key="2">
    <source>
        <dbReference type="Pfam" id="PF09335"/>
    </source>
</evidence>
<dbReference type="KEGG" id="scc:Spico_1300"/>
<reference evidence="3 4" key="2">
    <citation type="journal article" date="2012" name="Stand. Genomic Sci.">
        <title>Complete genome sequence of the termite hindgut bacterium Spirochaeta coccoides type strain (SPN1(T)), reclassification in the genus Sphaerochaeta as Sphaerochaeta coccoides comb. nov. and emendations of the family Spirochaetaceae and the genus Sphaerochaeta.</title>
        <authorList>
            <person name="Abt B."/>
            <person name="Han C."/>
            <person name="Scheuner C."/>
            <person name="Lu M."/>
            <person name="Lapidus A."/>
            <person name="Nolan M."/>
            <person name="Lucas S."/>
            <person name="Hammon N."/>
            <person name="Deshpande S."/>
            <person name="Cheng J.F."/>
            <person name="Tapia R."/>
            <person name="Goodwin L.A."/>
            <person name="Pitluck S."/>
            <person name="Liolios K."/>
            <person name="Pagani I."/>
            <person name="Ivanova N."/>
            <person name="Mavromatis K."/>
            <person name="Mikhailova N."/>
            <person name="Huntemann M."/>
            <person name="Pati A."/>
            <person name="Chen A."/>
            <person name="Palaniappan K."/>
            <person name="Land M."/>
            <person name="Hauser L."/>
            <person name="Brambilla E.M."/>
            <person name="Rohde M."/>
            <person name="Spring S."/>
            <person name="Gronow S."/>
            <person name="Goker M."/>
            <person name="Woyke T."/>
            <person name="Bristow J."/>
            <person name="Eisen J.A."/>
            <person name="Markowitz V."/>
            <person name="Hugenholtz P."/>
            <person name="Kyrpides N.C."/>
            <person name="Klenk H.P."/>
            <person name="Detter J.C."/>
        </authorList>
    </citation>
    <scope>NUCLEOTIDE SEQUENCE [LARGE SCALE GENOMIC DNA]</scope>
    <source>
        <strain evidence="4">ATCC BAA-1237 / DSM 17374 / SPN1</strain>
    </source>
</reference>
<feature type="transmembrane region" description="Helical" evidence="1">
    <location>
        <begin position="214"/>
        <end position="230"/>
    </location>
</feature>
<dbReference type="AlphaFoldDB" id="F4GM33"/>
<reference evidence="4" key="1">
    <citation type="submission" date="2011-04" db="EMBL/GenBank/DDBJ databases">
        <title>The complete genome of Spirochaeta coccoides DSM 17374.</title>
        <authorList>
            <person name="Lucas S."/>
            <person name="Copeland A."/>
            <person name="Lapidus A."/>
            <person name="Bruce D."/>
            <person name="Goodwin L."/>
            <person name="Pitluck S."/>
            <person name="Peters L."/>
            <person name="Kyrpides N."/>
            <person name="Mavromatis K."/>
            <person name="Pagani I."/>
            <person name="Ivanova N."/>
            <person name="Ovchinnikova G."/>
            <person name="Lu M."/>
            <person name="Detter J.C."/>
            <person name="Tapia R."/>
            <person name="Han C."/>
            <person name="Land M."/>
            <person name="Hauser L."/>
            <person name="Markowitz V."/>
            <person name="Cheng J.-F."/>
            <person name="Hugenholtz P."/>
            <person name="Woyke T."/>
            <person name="Wu D."/>
            <person name="Spring S."/>
            <person name="Schroeder M."/>
            <person name="Brambilla E."/>
            <person name="Klenk H.-P."/>
            <person name="Eisen J.A."/>
        </authorList>
    </citation>
    <scope>NUCLEOTIDE SEQUENCE [LARGE SCALE GENOMIC DNA]</scope>
    <source>
        <strain evidence="4">ATCC BAA-1237 / DSM 17374 / SPN1</strain>
    </source>
</reference>
<dbReference type="Proteomes" id="UP000007939">
    <property type="component" value="Chromosome"/>
</dbReference>
<evidence type="ECO:0000313" key="4">
    <source>
        <dbReference type="Proteomes" id="UP000007939"/>
    </source>
</evidence>
<protein>
    <submittedName>
        <fullName evidence="3">SNARE associated Golgi protein-related protein</fullName>
    </submittedName>
</protein>
<dbReference type="GO" id="GO:0005886">
    <property type="term" value="C:plasma membrane"/>
    <property type="evidence" value="ECO:0007669"/>
    <property type="project" value="TreeGrafter"/>
</dbReference>
<dbReference type="RefSeq" id="WP_013739903.1">
    <property type="nucleotide sequence ID" value="NC_015436.1"/>
</dbReference>
<dbReference type="EMBL" id="CP002659">
    <property type="protein sequence ID" value="AEC02508.1"/>
    <property type="molecule type" value="Genomic_DNA"/>
</dbReference>
<feature type="transmembrane region" description="Helical" evidence="1">
    <location>
        <begin position="122"/>
        <end position="144"/>
    </location>
</feature>
<name>F4GM33_PARC1</name>
<evidence type="ECO:0000313" key="3">
    <source>
        <dbReference type="EMBL" id="AEC02508.1"/>
    </source>
</evidence>
<dbReference type="InterPro" id="IPR032816">
    <property type="entry name" value="VTT_dom"/>
</dbReference>
<keyword evidence="1" id="KW-0472">Membrane</keyword>
<dbReference type="eggNOG" id="COG1238">
    <property type="taxonomic scope" value="Bacteria"/>
</dbReference>
<keyword evidence="1" id="KW-1133">Transmembrane helix</keyword>